<evidence type="ECO:0000313" key="10">
    <source>
        <dbReference type="Proteomes" id="UP000008820"/>
    </source>
</evidence>
<dbReference type="EnsemblMetazoa" id="AAEL024787-RA">
    <property type="protein sequence ID" value="AAEL024787-PA"/>
    <property type="gene ID" value="AAEL024787"/>
</dbReference>
<evidence type="ECO:0000259" key="8">
    <source>
        <dbReference type="PROSITE" id="PS50157"/>
    </source>
</evidence>
<evidence type="ECO:0000256" key="3">
    <source>
        <dbReference type="ARBA" id="ARBA00022737"/>
    </source>
</evidence>
<gene>
    <name evidence="9" type="primary">5574340</name>
</gene>
<keyword evidence="10" id="KW-1185">Reference proteome</keyword>
<feature type="domain" description="C2H2-type" evidence="8">
    <location>
        <begin position="377"/>
        <end position="404"/>
    </location>
</feature>
<evidence type="ECO:0000256" key="1">
    <source>
        <dbReference type="ARBA" id="ARBA00004123"/>
    </source>
</evidence>
<feature type="domain" description="C2H2-type" evidence="8">
    <location>
        <begin position="288"/>
        <end position="315"/>
    </location>
</feature>
<dbReference type="InParanoid" id="A0A6I8U601"/>
<sequence>MDIEVEFLEANVCVVCLAENPNLLEVQFDERQVPTIGPILVKHLWFEPEELHYKHICEECWNQVNQFHIFYSSMQKAHSNLKSSIETVDIVESFKAEPSSYTPEFHDTYLVEVEQPQSIDLKQEENENLPLQKETNAHNSQEKHDEHKEMEEEEVEHEDDYEEEGHSDYEPNESKTGSESSDSDTEKAKEIPKKVRKKQTTGKVSKTAERNYNKSIEQIEEEDKKISDHCKLQCAECETTFPRFSDYKQHARKAHQIAHPVVICCDRRFNKRIKLLEHATKRMNPDAFRCTLCEKSYCNSLNLRLHMLRHNPPDAMKHKCDQCDRSFAKRYQLTAHQQTHVPEDERKFICSTCNKSFATSSQLNVHTKSRHLPPELYICEVCAKHFKTRSQFEKHRLEHSESYQEIRQQCKICSKWMKNASSLRKHVLRHEGEGEIHECELCGKRAPNILALQSHISFVHKKDKLYQCTLCPKAFKRQFTLVEHMTTHTGEVLYKCTFCSKSFNSSANMHAHKKKTHPQEWEAGKRISALPFAGITGAEYLRSDI</sequence>
<dbReference type="SMART" id="SM00355">
    <property type="entry name" value="ZnF_C2H2"/>
    <property type="match status" value="9"/>
</dbReference>
<evidence type="ECO:0000256" key="6">
    <source>
        <dbReference type="ARBA" id="ARBA00023242"/>
    </source>
</evidence>
<dbReference type="Pfam" id="PF13912">
    <property type="entry name" value="zf-C2H2_6"/>
    <property type="match status" value="1"/>
</dbReference>
<reference evidence="9 10" key="1">
    <citation type="submission" date="2017-06" db="EMBL/GenBank/DDBJ databases">
        <title>Aedes aegypti genome working group (AGWG) sequencing and assembly.</title>
        <authorList>
            <consortium name="Aedes aegypti Genome Working Group (AGWG)"/>
            <person name="Matthews B.J."/>
        </authorList>
    </citation>
    <scope>NUCLEOTIDE SEQUENCE [LARGE SCALE GENOMIC DNA]</scope>
    <source>
        <strain evidence="9 10">LVP_AGWG</strain>
    </source>
</reference>
<dbReference type="PANTHER" id="PTHR19818">
    <property type="entry name" value="ZINC FINGER PROTEIN ZIC AND GLI"/>
    <property type="match status" value="1"/>
</dbReference>
<evidence type="ECO:0000256" key="5">
    <source>
        <dbReference type="ARBA" id="ARBA00022833"/>
    </source>
</evidence>
<dbReference type="GO" id="GO:0000978">
    <property type="term" value="F:RNA polymerase II cis-regulatory region sequence-specific DNA binding"/>
    <property type="evidence" value="ECO:0007669"/>
    <property type="project" value="TreeGrafter"/>
</dbReference>
<dbReference type="InterPro" id="IPR012934">
    <property type="entry name" value="Znf_AD"/>
</dbReference>
<dbReference type="AlphaFoldDB" id="A0A6I8U601"/>
<dbReference type="InterPro" id="IPR036236">
    <property type="entry name" value="Znf_C2H2_sf"/>
</dbReference>
<feature type="domain" description="C2H2-type" evidence="8">
    <location>
        <begin position="232"/>
        <end position="260"/>
    </location>
</feature>
<reference evidence="9" key="2">
    <citation type="submission" date="2020-05" db="UniProtKB">
        <authorList>
            <consortium name="EnsemblMetazoa"/>
        </authorList>
    </citation>
    <scope>IDENTIFICATION</scope>
    <source>
        <strain evidence="9">LVP_AGWG</strain>
    </source>
</reference>
<comment type="subcellular location">
    <subcellularLocation>
        <location evidence="1">Nucleus</location>
    </subcellularLocation>
</comment>
<dbReference type="FunFam" id="3.30.160.60:FF:000446">
    <property type="entry name" value="Zinc finger protein"/>
    <property type="match status" value="1"/>
</dbReference>
<dbReference type="Proteomes" id="UP000008820">
    <property type="component" value="Chromosome 2"/>
</dbReference>
<feature type="compositionally biased region" description="Acidic residues" evidence="7">
    <location>
        <begin position="151"/>
        <end position="163"/>
    </location>
</feature>
<feature type="domain" description="C2H2-type" evidence="8">
    <location>
        <begin position="466"/>
        <end position="493"/>
    </location>
</feature>
<keyword evidence="6" id="KW-0539">Nucleus</keyword>
<dbReference type="Gene3D" id="3.40.1800.20">
    <property type="match status" value="1"/>
</dbReference>
<dbReference type="GO" id="GO:0008270">
    <property type="term" value="F:zinc ion binding"/>
    <property type="evidence" value="ECO:0007669"/>
    <property type="project" value="UniProtKB-KW"/>
</dbReference>
<dbReference type="GO" id="GO:0045944">
    <property type="term" value="P:positive regulation of transcription by RNA polymerase II"/>
    <property type="evidence" value="ECO:0007669"/>
    <property type="project" value="UniProtKB-ARBA"/>
</dbReference>
<keyword evidence="4" id="KW-0863">Zinc-finger</keyword>
<keyword evidence="2" id="KW-0479">Metal-binding</keyword>
<protein>
    <recommendedName>
        <fullName evidence="8">C2H2-type domain-containing protein</fullName>
    </recommendedName>
</protein>
<dbReference type="PROSITE" id="PS50157">
    <property type="entry name" value="ZINC_FINGER_C2H2_2"/>
    <property type="match status" value="9"/>
</dbReference>
<feature type="compositionally biased region" description="Basic and acidic residues" evidence="7">
    <location>
        <begin position="140"/>
        <end position="150"/>
    </location>
</feature>
<dbReference type="OrthoDB" id="8117402at2759"/>
<evidence type="ECO:0000256" key="4">
    <source>
        <dbReference type="ARBA" id="ARBA00022771"/>
    </source>
</evidence>
<feature type="domain" description="C2H2-type" evidence="8">
    <location>
        <begin position="437"/>
        <end position="465"/>
    </location>
</feature>
<name>A0A6I8U601_AEDAE</name>
<dbReference type="InterPro" id="IPR050329">
    <property type="entry name" value="GLI_C2H2-zinc-finger"/>
</dbReference>
<feature type="region of interest" description="Disordered" evidence="7">
    <location>
        <begin position="129"/>
        <end position="209"/>
    </location>
</feature>
<dbReference type="SMART" id="SM00868">
    <property type="entry name" value="zf-AD"/>
    <property type="match status" value="1"/>
</dbReference>
<dbReference type="InterPro" id="IPR013087">
    <property type="entry name" value="Znf_C2H2_type"/>
</dbReference>
<dbReference type="SUPFAM" id="SSF57667">
    <property type="entry name" value="beta-beta-alpha zinc fingers"/>
    <property type="match status" value="4"/>
</dbReference>
<keyword evidence="5" id="KW-0862">Zinc</keyword>
<dbReference type="GO" id="GO:0005634">
    <property type="term" value="C:nucleus"/>
    <property type="evidence" value="ECO:0007669"/>
    <property type="project" value="UniProtKB-SubCell"/>
</dbReference>
<organism evidence="9 10">
    <name type="scientific">Aedes aegypti</name>
    <name type="common">Yellowfever mosquito</name>
    <name type="synonym">Culex aegypti</name>
    <dbReference type="NCBI Taxonomy" id="7159"/>
    <lineage>
        <taxon>Eukaryota</taxon>
        <taxon>Metazoa</taxon>
        <taxon>Ecdysozoa</taxon>
        <taxon>Arthropoda</taxon>
        <taxon>Hexapoda</taxon>
        <taxon>Insecta</taxon>
        <taxon>Pterygota</taxon>
        <taxon>Neoptera</taxon>
        <taxon>Endopterygota</taxon>
        <taxon>Diptera</taxon>
        <taxon>Nematocera</taxon>
        <taxon>Culicoidea</taxon>
        <taxon>Culicidae</taxon>
        <taxon>Culicinae</taxon>
        <taxon>Aedini</taxon>
        <taxon>Aedes</taxon>
        <taxon>Stegomyia</taxon>
    </lineage>
</organism>
<feature type="domain" description="C2H2-type" evidence="8">
    <location>
        <begin position="348"/>
        <end position="371"/>
    </location>
</feature>
<feature type="domain" description="C2H2-type" evidence="8">
    <location>
        <begin position="318"/>
        <end position="345"/>
    </location>
</feature>
<dbReference type="GO" id="GO:0000981">
    <property type="term" value="F:DNA-binding transcription factor activity, RNA polymerase II-specific"/>
    <property type="evidence" value="ECO:0007669"/>
    <property type="project" value="TreeGrafter"/>
</dbReference>
<evidence type="ECO:0000313" key="9">
    <source>
        <dbReference type="EnsemblMetazoa" id="AAEL024787-PA"/>
    </source>
</evidence>
<accession>A0A6I8U601</accession>
<feature type="domain" description="C2H2-type" evidence="8">
    <location>
        <begin position="408"/>
        <end position="435"/>
    </location>
</feature>
<feature type="domain" description="C2H2-type" evidence="8">
    <location>
        <begin position="494"/>
        <end position="522"/>
    </location>
</feature>
<evidence type="ECO:0000256" key="7">
    <source>
        <dbReference type="SAM" id="MobiDB-lite"/>
    </source>
</evidence>
<feature type="compositionally biased region" description="Basic and acidic residues" evidence="7">
    <location>
        <begin position="184"/>
        <end position="193"/>
    </location>
</feature>
<dbReference type="FunFam" id="3.30.160.60:FF:000145">
    <property type="entry name" value="Zinc finger protein 574"/>
    <property type="match status" value="1"/>
</dbReference>
<proteinExistence type="predicted"/>
<dbReference type="Gene3D" id="3.30.160.60">
    <property type="entry name" value="Classic Zinc Finger"/>
    <property type="match status" value="6"/>
</dbReference>
<feature type="compositionally biased region" description="Basic and acidic residues" evidence="7">
    <location>
        <begin position="164"/>
        <end position="173"/>
    </location>
</feature>
<dbReference type="PANTHER" id="PTHR19818:SF139">
    <property type="entry name" value="PAIR-RULE PROTEIN ODD-PAIRED"/>
    <property type="match status" value="1"/>
</dbReference>
<dbReference type="Pfam" id="PF00096">
    <property type="entry name" value="zf-C2H2"/>
    <property type="match status" value="5"/>
</dbReference>
<dbReference type="PROSITE" id="PS00028">
    <property type="entry name" value="ZINC_FINGER_C2H2_1"/>
    <property type="match status" value="8"/>
</dbReference>
<dbReference type="Pfam" id="PF07776">
    <property type="entry name" value="zf-AD"/>
    <property type="match status" value="1"/>
</dbReference>
<evidence type="ECO:0000256" key="2">
    <source>
        <dbReference type="ARBA" id="ARBA00022723"/>
    </source>
</evidence>
<keyword evidence="3" id="KW-0677">Repeat</keyword>
<dbReference type="SUPFAM" id="SSF57716">
    <property type="entry name" value="Glucocorticoid receptor-like (DNA-binding domain)"/>
    <property type="match status" value="1"/>
</dbReference>